<dbReference type="EMBL" id="JBFNXX010000037">
    <property type="protein sequence ID" value="MEW9922214.1"/>
    <property type="molecule type" value="Genomic_DNA"/>
</dbReference>
<evidence type="ECO:0000313" key="2">
    <source>
        <dbReference type="EMBL" id="MEW9922214.1"/>
    </source>
</evidence>
<evidence type="ECO:0000313" key="3">
    <source>
        <dbReference type="Proteomes" id="UP001556098"/>
    </source>
</evidence>
<evidence type="ECO:0000256" key="1">
    <source>
        <dbReference type="SAM" id="Phobius"/>
    </source>
</evidence>
<keyword evidence="1" id="KW-0812">Transmembrane</keyword>
<comment type="caution">
    <text evidence="2">The sequence shown here is derived from an EMBL/GenBank/DDBJ whole genome shotgun (WGS) entry which is preliminary data.</text>
</comment>
<keyword evidence="1" id="KW-1133">Transmembrane helix</keyword>
<feature type="transmembrane region" description="Helical" evidence="1">
    <location>
        <begin position="21"/>
        <end position="42"/>
    </location>
</feature>
<reference evidence="2 3" key="1">
    <citation type="submission" date="2024-07" db="EMBL/GenBank/DDBJ databases">
        <title>Marimonas sp.nov., isolated from tidal-flat sediment.</title>
        <authorList>
            <person name="Jayan J.N."/>
            <person name="Lee S.S."/>
        </authorList>
    </citation>
    <scope>NUCLEOTIDE SEQUENCE [LARGE SCALE GENOMIC DNA]</scope>
    <source>
        <strain evidence="2 3">MJW-29</strain>
    </source>
</reference>
<organism evidence="2 3">
    <name type="scientific">Sulfitobacter sediminis</name>
    <dbReference type="NCBI Taxonomy" id="3234186"/>
    <lineage>
        <taxon>Bacteria</taxon>
        <taxon>Pseudomonadati</taxon>
        <taxon>Pseudomonadota</taxon>
        <taxon>Alphaproteobacteria</taxon>
        <taxon>Rhodobacterales</taxon>
        <taxon>Roseobacteraceae</taxon>
        <taxon>Sulfitobacter</taxon>
    </lineage>
</organism>
<dbReference type="RefSeq" id="WP_367879912.1">
    <property type="nucleotide sequence ID" value="NZ_JBFNXX010000037.1"/>
</dbReference>
<name>A0ABV3RTK3_9RHOB</name>
<dbReference type="Proteomes" id="UP001556098">
    <property type="component" value="Unassembled WGS sequence"/>
</dbReference>
<proteinExistence type="predicted"/>
<protein>
    <submittedName>
        <fullName evidence="2">Flp family type IVb pilin</fullName>
    </submittedName>
</protein>
<gene>
    <name evidence="2" type="ORF">AB2B41_21665</name>
</gene>
<sequence length="59" mass="6015">MTDFVLKTLVRLQSDEKGLTLVEYGIGLSIALGVALVAMTTLSGDISGAMGAASNAMPD</sequence>
<keyword evidence="1" id="KW-0472">Membrane</keyword>
<keyword evidence="3" id="KW-1185">Reference proteome</keyword>
<accession>A0ABV3RTK3</accession>